<reference evidence="14 15" key="3">
    <citation type="submission" date="2018-08" db="EMBL/GenBank/DDBJ databases">
        <title>A genome reference for cultivated species of the human gut microbiota.</title>
        <authorList>
            <person name="Zou Y."/>
            <person name="Xue W."/>
            <person name="Luo G."/>
        </authorList>
    </citation>
    <scope>NUCLEOTIDE SEQUENCE [LARGE SCALE GENOMIC DNA]</scope>
    <source>
        <strain evidence="12 15">AF05-4</strain>
        <strain evidence="11 14">AF26-20BH</strain>
    </source>
</reference>
<feature type="transmembrane region" description="Helical" evidence="8">
    <location>
        <begin position="7"/>
        <end position="34"/>
    </location>
</feature>
<dbReference type="PANTHER" id="PTHR33209">
    <property type="entry name" value="PROTEASE 4"/>
    <property type="match status" value="1"/>
</dbReference>
<keyword evidence="8" id="KW-0812">Transmembrane</keyword>
<comment type="similarity">
    <text evidence="2">Belongs to the peptidase S49 family.</text>
</comment>
<comment type="subcellular location">
    <subcellularLocation>
        <location evidence="1">Membrane</location>
    </subcellularLocation>
</comment>
<dbReference type="EC" id="3.4.21.-" evidence="10"/>
<evidence type="ECO:0000313" key="12">
    <source>
        <dbReference type="EMBL" id="RGX00162.1"/>
    </source>
</evidence>
<dbReference type="STRING" id="46506.AA415_02723"/>
<keyword evidence="4 10" id="KW-0378">Hydrolase</keyword>
<dbReference type="CDD" id="cd07023">
    <property type="entry name" value="S49_Sppa_N_C"/>
    <property type="match status" value="1"/>
</dbReference>
<evidence type="ECO:0000256" key="7">
    <source>
        <dbReference type="PIRSR" id="PIRSR001217-1"/>
    </source>
</evidence>
<evidence type="ECO:0000256" key="5">
    <source>
        <dbReference type="ARBA" id="ARBA00022825"/>
    </source>
</evidence>
<dbReference type="Gene3D" id="3.90.226.10">
    <property type="entry name" value="2-enoyl-CoA Hydratase, Chain A, domain 1"/>
    <property type="match status" value="4"/>
</dbReference>
<dbReference type="InterPro" id="IPR004635">
    <property type="entry name" value="Pept_S49_SppA"/>
</dbReference>
<dbReference type="PIRSF" id="PIRSF001217">
    <property type="entry name" value="Protease_4_SppA"/>
    <property type="match status" value="1"/>
</dbReference>
<keyword evidence="5" id="KW-0720">Serine protease</keyword>
<protein>
    <submittedName>
        <fullName evidence="10">Protease 4</fullName>
        <ecNumber evidence="10">3.4.21.-</ecNumber>
    </submittedName>
    <submittedName>
        <fullName evidence="11">Signal peptide peptidase SppA</fullName>
    </submittedName>
</protein>
<dbReference type="SUPFAM" id="SSF52096">
    <property type="entry name" value="ClpP/crotonase"/>
    <property type="match status" value="2"/>
</dbReference>
<feature type="domain" description="Peptidase S49" evidence="9">
    <location>
        <begin position="122"/>
        <end position="276"/>
    </location>
</feature>
<reference evidence="10" key="2">
    <citation type="submission" date="2016-01" db="EMBL/GenBank/DDBJ databases">
        <authorList>
            <person name="McClelland M."/>
            <person name="Jain A."/>
            <person name="Saraogi P."/>
            <person name="Mendelson R."/>
            <person name="Westerman R."/>
            <person name="SanMiguel P."/>
            <person name="Csonka L."/>
        </authorList>
    </citation>
    <scope>NUCLEOTIDE SEQUENCE</scope>
    <source>
        <strain evidence="10">CL09T03C01</strain>
    </source>
</reference>
<sequence>MKDFLKFTLATVTGIVISSVVLFFISILVVFSMVSSSESETQVRKNSVMMLDLNGTLAERSQENPLDLIMKDDYKTYGLDDILSSIKKAKENEDIKGIYIQATSLGAGFASLEEIRNALKDFKESGKFVVAYGDAYTQGLYYLSSVADKVLLNPQGMLEWRGLAATPMFFKDLLEKVGVEMQVFKVGTYKSAVEPFISTEMSAANREQINVYLSSIWGQITSAVAESRNLSVEALNKEADRMLMFYPAEESVKNGLVDTLIYKNDVRDYLKNLAGIDKDDNMPILGIQDMINVKKNVPRDKSGNVIAVYYAYGEIDGGSSASTDEGINSEKVIKDLRKLKDNENVKAVVLRVNSPGGSAYGSEQIWYAVNQLKKEKPVIVSMGDYAASGGYYISCNADTIVAEPTTLTGSIGIFGMMPNAKGLTEKLGVSFDVVKTNPYADFGNLTRPMNDGEKGLMQMYVNNGYELFLTRCSDGRGISMEELDKIAQGRVWTGSTAKELGLVDELGGLDKALEIAIAKAGVDAYTVMSYPKKEGFLESLMNTNPGNYIKGRMLNGKMSDMYRQFSIIENFDKIDRIQARVPFELNIQ</sequence>
<dbReference type="RefSeq" id="WP_060386347.1">
    <property type="nucleotide sequence ID" value="NZ_JADNPL010000028.1"/>
</dbReference>
<dbReference type="InterPro" id="IPR047272">
    <property type="entry name" value="S49_SppA_C"/>
</dbReference>
<evidence type="ECO:0000256" key="8">
    <source>
        <dbReference type="SAM" id="Phobius"/>
    </source>
</evidence>
<evidence type="ECO:0000256" key="4">
    <source>
        <dbReference type="ARBA" id="ARBA00022801"/>
    </source>
</evidence>
<dbReference type="NCBIfam" id="TIGR00706">
    <property type="entry name" value="SppA_dom"/>
    <property type="match status" value="1"/>
</dbReference>
<organism evidence="10 13">
    <name type="scientific">Bacteroides stercoris</name>
    <dbReference type="NCBI Taxonomy" id="46506"/>
    <lineage>
        <taxon>Bacteria</taxon>
        <taxon>Pseudomonadati</taxon>
        <taxon>Bacteroidota</taxon>
        <taxon>Bacteroidia</taxon>
        <taxon>Bacteroidales</taxon>
        <taxon>Bacteroidaceae</taxon>
        <taxon>Bacteroides</taxon>
    </lineage>
</organism>
<keyword evidence="8" id="KW-1133">Transmembrane helix</keyword>
<dbReference type="Proteomes" id="UP000283310">
    <property type="component" value="Unassembled WGS sequence"/>
</dbReference>
<dbReference type="Proteomes" id="UP000056419">
    <property type="component" value="Unassembled WGS sequence"/>
</dbReference>
<evidence type="ECO:0000313" key="14">
    <source>
        <dbReference type="Proteomes" id="UP000283310"/>
    </source>
</evidence>
<dbReference type="PANTHER" id="PTHR33209:SF1">
    <property type="entry name" value="PEPTIDASE S49 DOMAIN-CONTAINING PROTEIN"/>
    <property type="match status" value="1"/>
</dbReference>
<dbReference type="GO" id="GO:0008236">
    <property type="term" value="F:serine-type peptidase activity"/>
    <property type="evidence" value="ECO:0007669"/>
    <property type="project" value="UniProtKB-KW"/>
</dbReference>
<accession>A0A125MF41</accession>
<evidence type="ECO:0000259" key="9">
    <source>
        <dbReference type="Pfam" id="PF01343"/>
    </source>
</evidence>
<evidence type="ECO:0000313" key="15">
    <source>
        <dbReference type="Proteomes" id="UP000284777"/>
    </source>
</evidence>
<dbReference type="InterPro" id="IPR002142">
    <property type="entry name" value="Peptidase_S49"/>
</dbReference>
<dbReference type="InterPro" id="IPR029045">
    <property type="entry name" value="ClpP/crotonase-like_dom_sf"/>
</dbReference>
<proteinExistence type="inferred from homology"/>
<evidence type="ECO:0000256" key="2">
    <source>
        <dbReference type="ARBA" id="ARBA00008683"/>
    </source>
</evidence>
<evidence type="ECO:0000256" key="6">
    <source>
        <dbReference type="ARBA" id="ARBA00023136"/>
    </source>
</evidence>
<evidence type="ECO:0000313" key="13">
    <source>
        <dbReference type="Proteomes" id="UP000056419"/>
    </source>
</evidence>
<evidence type="ECO:0000256" key="3">
    <source>
        <dbReference type="ARBA" id="ARBA00022670"/>
    </source>
</evidence>
<reference evidence="10 13" key="1">
    <citation type="journal article" date="2016" name="BMC Genomics">
        <title>Type VI secretion systems of human gut Bacteroidales segregate into three genetic architectures, two of which are contained on mobile genetic elements.</title>
        <authorList>
            <person name="Coyne M.J."/>
            <person name="Roelofs K.G."/>
            <person name="Comstock L.E."/>
        </authorList>
    </citation>
    <scope>NUCLEOTIDE SEQUENCE [LARGE SCALE GENOMIC DNA]</scope>
    <source>
        <strain evidence="10 13">CL09T03C01</strain>
    </source>
</reference>
<evidence type="ECO:0000313" key="11">
    <source>
        <dbReference type="EMBL" id="RGR09583.1"/>
    </source>
</evidence>
<dbReference type="InterPro" id="IPR047217">
    <property type="entry name" value="S49_SppA_67K_type_N"/>
</dbReference>
<dbReference type="GO" id="GO:0006465">
    <property type="term" value="P:signal peptide processing"/>
    <property type="evidence" value="ECO:0007669"/>
    <property type="project" value="InterPro"/>
</dbReference>
<gene>
    <name evidence="10" type="primary">sppA</name>
    <name evidence="10" type="ORF">AA415_02723</name>
    <name evidence="12" type="ORF">DWV41_02775</name>
    <name evidence="11" type="ORF">DWY65_14570</name>
</gene>
<keyword evidence="13" id="KW-1185">Reference proteome</keyword>
<dbReference type="CDD" id="cd07018">
    <property type="entry name" value="S49_SppA_67K_type"/>
    <property type="match status" value="1"/>
</dbReference>
<dbReference type="EMBL" id="LRGC01000017">
    <property type="protein sequence ID" value="KWR52857.1"/>
    <property type="molecule type" value="Genomic_DNA"/>
</dbReference>
<feature type="active site" description="Proton donor/acceptor" evidence="7">
    <location>
        <position position="190"/>
    </location>
</feature>
<dbReference type="GO" id="GO:0016020">
    <property type="term" value="C:membrane"/>
    <property type="evidence" value="ECO:0007669"/>
    <property type="project" value="UniProtKB-SubCell"/>
</dbReference>
<feature type="domain" description="Peptidase S49" evidence="9">
    <location>
        <begin position="371"/>
        <end position="522"/>
    </location>
</feature>
<keyword evidence="3 10" id="KW-0645">Protease</keyword>
<feature type="active site" description="Nucleophile" evidence="7">
    <location>
        <position position="388"/>
    </location>
</feature>
<dbReference type="Proteomes" id="UP000284777">
    <property type="component" value="Unassembled WGS sequence"/>
</dbReference>
<dbReference type="AlphaFoldDB" id="A0A125MF41"/>
<dbReference type="PATRIC" id="fig|46506.5.peg.2924"/>
<dbReference type="EMBL" id="QRTW01000036">
    <property type="protein sequence ID" value="RGR09583.1"/>
    <property type="molecule type" value="Genomic_DNA"/>
</dbReference>
<name>A0A125MF41_BACSE</name>
<dbReference type="EMBL" id="QSBD01000002">
    <property type="protein sequence ID" value="RGX00162.1"/>
    <property type="molecule type" value="Genomic_DNA"/>
</dbReference>
<dbReference type="InterPro" id="IPR004634">
    <property type="entry name" value="Pept_S49_pIV"/>
</dbReference>
<dbReference type="Pfam" id="PF01343">
    <property type="entry name" value="Peptidase_S49"/>
    <property type="match status" value="2"/>
</dbReference>
<comment type="caution">
    <text evidence="10">The sequence shown here is derived from an EMBL/GenBank/DDBJ whole genome shotgun (WGS) entry which is preliminary data.</text>
</comment>
<evidence type="ECO:0000313" key="10">
    <source>
        <dbReference type="EMBL" id="KWR52857.1"/>
    </source>
</evidence>
<keyword evidence="6 8" id="KW-0472">Membrane</keyword>
<evidence type="ECO:0000256" key="1">
    <source>
        <dbReference type="ARBA" id="ARBA00004370"/>
    </source>
</evidence>
<dbReference type="NCBIfam" id="TIGR00705">
    <property type="entry name" value="SppA_67K"/>
    <property type="match status" value="1"/>
</dbReference>